<evidence type="ECO:0000256" key="7">
    <source>
        <dbReference type="SAM" id="MobiDB-lite"/>
    </source>
</evidence>
<dbReference type="InterPro" id="IPR005771">
    <property type="entry name" value="GalU_uridylyltTrfase_bac/arc"/>
</dbReference>
<evidence type="ECO:0000256" key="1">
    <source>
        <dbReference type="ARBA" id="ARBA00006890"/>
    </source>
</evidence>
<dbReference type="KEGG" id="mzi:HWN40_02840"/>
<dbReference type="EC" id="2.7.7.9" evidence="2 6"/>
<dbReference type="RefSeq" id="WP_176964337.1">
    <property type="nucleotide sequence ID" value="NZ_CP058215.1"/>
</dbReference>
<dbReference type="GO" id="GO:0006011">
    <property type="term" value="P:UDP-alpha-D-glucose metabolic process"/>
    <property type="evidence" value="ECO:0007669"/>
    <property type="project" value="InterPro"/>
</dbReference>
<dbReference type="AlphaFoldDB" id="A0A7D5ED70"/>
<dbReference type="InterPro" id="IPR029044">
    <property type="entry name" value="Nucleotide-diphossugar_trans"/>
</dbReference>
<evidence type="ECO:0000313" key="10">
    <source>
        <dbReference type="Proteomes" id="UP000509594"/>
    </source>
</evidence>
<dbReference type="NCBIfam" id="TIGR01099">
    <property type="entry name" value="galU"/>
    <property type="match status" value="1"/>
</dbReference>
<feature type="region of interest" description="Disordered" evidence="7">
    <location>
        <begin position="285"/>
        <end position="305"/>
    </location>
</feature>
<comment type="similarity">
    <text evidence="1 6">Belongs to the UDPGP type 2 family.</text>
</comment>
<proteinExistence type="inferred from homology"/>
<name>A0A7D5ED70_9EURY</name>
<evidence type="ECO:0000259" key="8">
    <source>
        <dbReference type="Pfam" id="PF00483"/>
    </source>
</evidence>
<dbReference type="InterPro" id="IPR005835">
    <property type="entry name" value="NTP_transferase_dom"/>
</dbReference>
<gene>
    <name evidence="9" type="primary">galU</name>
    <name evidence="9" type="ORF">HWN40_02840</name>
</gene>
<keyword evidence="10" id="KW-1185">Reference proteome</keyword>
<dbReference type="Gene3D" id="3.90.550.10">
    <property type="entry name" value="Spore Coat Polysaccharide Biosynthesis Protein SpsA, Chain A"/>
    <property type="match status" value="1"/>
</dbReference>
<sequence length="305" mass="34418">MEVKKAVIPVAGLGTRFLPVTKSMPKEMLPIIDKPVIHYVVEEAIASGIDDIVFITGRSKRSIEDYFDDSPELENHLREKKKENLLKIVQDISSLVDIHYIRQKEPRGLGDAIYTAKKHINDEPFAVLLGDDIIVNQEPCTKQLIDNFVKYGRSTIAVEEVPQEKISSYGIIKGKPIDDSLYTLDNIVEKPKAEDAPSNIGAIGRYVFTPEILDCIKETASGVGNEIQLTDAIRLLNEEQMIYAYRFRGQRYDTGDKVEYVKAIVDFALKNKDMRGQIEEHIRSKQIDPGSSPEKKDVAKKILSK</sequence>
<dbReference type="EMBL" id="CP058215">
    <property type="protein sequence ID" value="QLC49274.1"/>
    <property type="molecule type" value="Genomic_DNA"/>
</dbReference>
<dbReference type="Proteomes" id="UP000509594">
    <property type="component" value="Chromosome"/>
</dbReference>
<keyword evidence="3 6" id="KW-0808">Transferase</keyword>
<dbReference type="Pfam" id="PF00483">
    <property type="entry name" value="NTP_transferase"/>
    <property type="match status" value="1"/>
</dbReference>
<feature type="compositionally biased region" description="Basic and acidic residues" evidence="7">
    <location>
        <begin position="293"/>
        <end position="305"/>
    </location>
</feature>
<evidence type="ECO:0000256" key="5">
    <source>
        <dbReference type="ARBA" id="ARBA00048128"/>
    </source>
</evidence>
<dbReference type="GO" id="GO:0003983">
    <property type="term" value="F:UTP:glucose-1-phosphate uridylyltransferase activity"/>
    <property type="evidence" value="ECO:0007669"/>
    <property type="project" value="UniProtKB-EC"/>
</dbReference>
<reference evidence="9 10" key="1">
    <citation type="submission" date="2020-06" db="EMBL/GenBank/DDBJ databases">
        <title>Methanolobus halotolerans sp. nov., isolated from a saline lake Tus in Siberia.</title>
        <authorList>
            <person name="Shen Y."/>
            <person name="Chen S.-C."/>
            <person name="Lai M.-C."/>
            <person name="Huang H.-H."/>
            <person name="Chiu H.-H."/>
            <person name="Tang S.-L."/>
            <person name="Rogozin D.Y."/>
            <person name="Degermendzhy A.G."/>
        </authorList>
    </citation>
    <scope>NUCLEOTIDE SEQUENCE [LARGE SCALE GENOMIC DNA]</scope>
    <source>
        <strain evidence="9 10">DSM 21339</strain>
    </source>
</reference>
<dbReference type="OrthoDB" id="15372at2157"/>
<evidence type="ECO:0000256" key="3">
    <source>
        <dbReference type="ARBA" id="ARBA00022679"/>
    </source>
</evidence>
<protein>
    <recommendedName>
        <fullName evidence="2 6">UTP--glucose-1-phosphate uridylyltransferase</fullName>
        <ecNumber evidence="2 6">2.7.7.9</ecNumber>
    </recommendedName>
    <alternativeName>
        <fullName evidence="6">UDP-glucose pyrophosphorylase</fullName>
    </alternativeName>
</protein>
<evidence type="ECO:0000256" key="2">
    <source>
        <dbReference type="ARBA" id="ARBA00012415"/>
    </source>
</evidence>
<dbReference type="PANTHER" id="PTHR43197">
    <property type="entry name" value="UTP--GLUCOSE-1-PHOSPHATE URIDYLYLTRANSFERASE"/>
    <property type="match status" value="1"/>
</dbReference>
<feature type="domain" description="Nucleotidyl transferase" evidence="8">
    <location>
        <begin position="5"/>
        <end position="265"/>
    </location>
</feature>
<keyword evidence="4 6" id="KW-0548">Nucleotidyltransferase</keyword>
<comment type="catalytic activity">
    <reaction evidence="5 6">
        <text>alpha-D-glucose 1-phosphate + UTP + H(+) = UDP-alpha-D-glucose + diphosphate</text>
        <dbReference type="Rhea" id="RHEA:19889"/>
        <dbReference type="ChEBI" id="CHEBI:15378"/>
        <dbReference type="ChEBI" id="CHEBI:33019"/>
        <dbReference type="ChEBI" id="CHEBI:46398"/>
        <dbReference type="ChEBI" id="CHEBI:58601"/>
        <dbReference type="ChEBI" id="CHEBI:58885"/>
        <dbReference type="EC" id="2.7.7.9"/>
    </reaction>
</comment>
<accession>A0A7D5ED70</accession>
<dbReference type="GeneID" id="55820577"/>
<dbReference type="CDD" id="cd02541">
    <property type="entry name" value="UGPase_prokaryotic"/>
    <property type="match status" value="1"/>
</dbReference>
<dbReference type="PANTHER" id="PTHR43197:SF1">
    <property type="entry name" value="UTP--GLUCOSE-1-PHOSPHATE URIDYLYLTRANSFERASE"/>
    <property type="match status" value="1"/>
</dbReference>
<dbReference type="SUPFAM" id="SSF53448">
    <property type="entry name" value="Nucleotide-diphospho-sugar transferases"/>
    <property type="match status" value="1"/>
</dbReference>
<organism evidence="9 10">
    <name type="scientific">Methanolobus zinderi</name>
    <dbReference type="NCBI Taxonomy" id="536044"/>
    <lineage>
        <taxon>Archaea</taxon>
        <taxon>Methanobacteriati</taxon>
        <taxon>Methanobacteriota</taxon>
        <taxon>Stenosarchaea group</taxon>
        <taxon>Methanomicrobia</taxon>
        <taxon>Methanosarcinales</taxon>
        <taxon>Methanosarcinaceae</taxon>
        <taxon>Methanolobus</taxon>
    </lineage>
</organism>
<evidence type="ECO:0000256" key="4">
    <source>
        <dbReference type="ARBA" id="ARBA00022695"/>
    </source>
</evidence>
<evidence type="ECO:0000313" key="9">
    <source>
        <dbReference type="EMBL" id="QLC49274.1"/>
    </source>
</evidence>
<evidence type="ECO:0000256" key="6">
    <source>
        <dbReference type="RuleBase" id="RU361259"/>
    </source>
</evidence>